<dbReference type="GO" id="GO:0042274">
    <property type="term" value="P:ribosomal small subunit biogenesis"/>
    <property type="evidence" value="ECO:0007669"/>
    <property type="project" value="UniProtKB-UniRule"/>
</dbReference>
<evidence type="ECO:0000256" key="1">
    <source>
        <dbReference type="PIRNR" id="PIRNR037320"/>
    </source>
</evidence>
<evidence type="ECO:0000313" key="6">
    <source>
        <dbReference type="Proteomes" id="UP000094801"/>
    </source>
</evidence>
<keyword evidence="1" id="KW-0539">Nucleus</keyword>
<reference evidence="6" key="1">
    <citation type="submission" date="2016-04" db="EMBL/GenBank/DDBJ databases">
        <title>Comparative genomics of biotechnologically important yeasts.</title>
        <authorList>
            <consortium name="DOE Joint Genome Institute"/>
            <person name="Riley R."/>
            <person name="Haridas S."/>
            <person name="Wolfe K.H."/>
            <person name="Lopes M.R."/>
            <person name="Hittinger C.T."/>
            <person name="Goker M."/>
            <person name="Salamov A."/>
            <person name="Wisecaver J."/>
            <person name="Long T.M."/>
            <person name="Aerts A.L."/>
            <person name="Barry K."/>
            <person name="Choi C."/>
            <person name="Clum A."/>
            <person name="Coughlan A.Y."/>
            <person name="Deshpande S."/>
            <person name="Douglass A.P."/>
            <person name="Hanson S.J."/>
            <person name="Klenk H.-P."/>
            <person name="Labutti K."/>
            <person name="Lapidus A."/>
            <person name="Lindquist E."/>
            <person name="Lipzen A."/>
            <person name="Meier-Kolthoff J.P."/>
            <person name="Ohm R.A."/>
            <person name="Otillar R.P."/>
            <person name="Pangilinan J."/>
            <person name="Peng Y."/>
            <person name="Rokas A."/>
            <person name="Rosa C.A."/>
            <person name="Scheuner C."/>
            <person name="Sibirny A.A."/>
            <person name="Slot J.C."/>
            <person name="Stielow J.B."/>
            <person name="Sun H."/>
            <person name="Kurtzman C.P."/>
            <person name="Blackwell M."/>
            <person name="Grigoriev I.V."/>
            <person name="Jeffries T.W."/>
        </authorList>
    </citation>
    <scope>NUCLEOTIDE SEQUENCE [LARGE SCALE GENOMIC DNA]</scope>
    <source>
        <strain evidence="6">NRRL YB-2248</strain>
    </source>
</reference>
<name>A0A1E4T7B1_9ASCO</name>
<organism evidence="5 6">
    <name type="scientific">[Candida] arabinofermentans NRRL YB-2248</name>
    <dbReference type="NCBI Taxonomy" id="983967"/>
    <lineage>
        <taxon>Eukaryota</taxon>
        <taxon>Fungi</taxon>
        <taxon>Dikarya</taxon>
        <taxon>Ascomycota</taxon>
        <taxon>Saccharomycotina</taxon>
        <taxon>Pichiomycetes</taxon>
        <taxon>Pichiales</taxon>
        <taxon>Pichiaceae</taxon>
        <taxon>Ogataea</taxon>
        <taxon>Ogataea/Candida clade</taxon>
    </lineage>
</organism>
<dbReference type="Gene3D" id="1.25.40.990">
    <property type="match status" value="1"/>
</dbReference>
<dbReference type="Pfam" id="PF03399">
    <property type="entry name" value="SAC3_GANP"/>
    <property type="match status" value="1"/>
</dbReference>
<dbReference type="InterPro" id="IPR017173">
    <property type="entry name" value="Sac3"/>
</dbReference>
<dbReference type="Pfam" id="PF12209">
    <property type="entry name" value="SAC3"/>
    <property type="match status" value="1"/>
</dbReference>
<sequence length="1347" mass="150790">MASIGTSDRPAQNVGTNKDRGSIKPQRPRNMKSNNNANPNGHNSTDSNSRVSSGNSGPRGSSRGGRGGQSRTLNRRNNNNNIQGNNRNDRTRRTPDEGPQESKLTTTTTTTSNLHPALVNPLIQANTPPSTGSTKALHHTGIEARFVGVFFDHPEQLGYIKLPHPPQDVPKYMLKEQVQFDTSGFQANTWDLQNQQMMLQKEQSFTGDAQTLFEEFQVLRKEERKMMESFNLVDIENAKKSLSDAILFRGTCPDMCPTYERVERTFKNQVSKWEKDPNTGNISRHLAIKTFIRPSGQPPSLPSDVRPPHVLVQTLNYIIRELLVKLPESQSFIWDRTRSIRQDFTFQNNYSGPEAIECHEKICRIHILSSHIMAGANDPDYQQQQEIEQFNNSLQTLTHMYDDVRSRGGSCPNEAEFRAYELITKWKDNETDRNLQSLPSSIFKSDIVQRALMLRGFIVQGFASVNLYSEFFRSIFDSNTPFLLACLSEIHFNEIRYNALRTMSRAYHSKSKKQPDGRFLAEVLGFDNIDGLVKTCNFYDIPIATDEEGILRVDITAFKGPFKSAQKPCYTERLNVKIEGHSMQDLVDAGKPNVGIQIHNSGQSSLENIAKQSIIEGKDSMAAASKILHQSSHRFMPQSQAGDTSKRQANSDAFTKSQSSTPFGSHQPAVTAFGQTPSSLGTQIPGQKPQLPASTIGFGSSIPTSTASVFGQQNANNIITPNATSQPQPKFSFTQQVPNGGQVPSASIPAFINSSQPKQTQDDEIQLINIGPTASKPIETLQIPASVIPQPVPVPKPAPKPVPVPKQKLVDDPGFINAARKLVNDITKEVVSKELSTIIQTNINAEIANRRKKRDQTVESLTNELFQAFMREQIYITALTSRADAFREKNLKAKMIKKISHLAKSSRLKNLKKLEKINEIEVFTNKAVPIFAEPTLIKNPKMSKEVVKKIATPVTKTIRDSDGPIDLRKILQSTDIKHNLKMLVVVENWDAPTSKWLSQKLGIHKRIDPKSKIIKLGNKIPFGDNFMRLITLPNHFKSQKFFKRLNFVTIQIIFSELDGTQKLQNDSLVLYKIVEYLARYNNSIPVSLSLLFFNNTKVKIEMSEVSKLLKIEALETKHSNWLNVSIVEITSSSSSSSTTPISGTTMTQRLSNHLNQQLREYKALDVTFETTSTSTSTSTSESNAESTMISKYSTVENSLLDLIKKDERNQSKLEYIRKLASPIPKNYNISNASRARKRVYDSINISDLSSITRKKRVYDSSNIGDISLISVVNAPIRDSRFKFSSVGGGGNDSISTMNSSFGTTVDDTAINSSRSNAALDKKRERKRRIAELRKLTADVLREEDEEK</sequence>
<comment type="subcellular location">
    <subcellularLocation>
        <location evidence="1">Nucleus envelope</location>
    </subcellularLocation>
</comment>
<evidence type="ECO:0000256" key="2">
    <source>
        <dbReference type="SAM" id="MobiDB-lite"/>
    </source>
</evidence>
<dbReference type="InterPro" id="IPR045107">
    <property type="entry name" value="SAC3/GANP/THP3"/>
</dbReference>
<evidence type="ECO:0000259" key="4">
    <source>
        <dbReference type="Pfam" id="PF12209"/>
    </source>
</evidence>
<feature type="domain" description="SAC3/GANP/THP3 conserved" evidence="3">
    <location>
        <begin position="255"/>
        <end position="543"/>
    </location>
</feature>
<dbReference type="Proteomes" id="UP000094801">
    <property type="component" value="Unassembled WGS sequence"/>
</dbReference>
<feature type="compositionally biased region" description="Polar residues" evidence="2">
    <location>
        <begin position="1"/>
        <end position="16"/>
    </location>
</feature>
<proteinExistence type="inferred from homology"/>
<gene>
    <name evidence="5" type="ORF">CANARDRAFT_25895</name>
</gene>
<evidence type="ECO:0000313" key="5">
    <source>
        <dbReference type="EMBL" id="ODV87649.1"/>
    </source>
</evidence>
<dbReference type="PANTHER" id="PTHR12436">
    <property type="entry name" value="80 KDA MCM3-ASSOCIATED PROTEIN"/>
    <property type="match status" value="1"/>
</dbReference>
<dbReference type="Gene3D" id="6.10.250.2880">
    <property type="match status" value="1"/>
</dbReference>
<feature type="compositionally biased region" description="Polar residues" evidence="2">
    <location>
        <begin position="673"/>
        <end position="685"/>
    </location>
</feature>
<dbReference type="InterPro" id="IPR024293">
    <property type="entry name" value="SAC3_helical"/>
</dbReference>
<dbReference type="GO" id="GO:0006406">
    <property type="term" value="P:mRNA export from nucleus"/>
    <property type="evidence" value="ECO:0007669"/>
    <property type="project" value="UniProtKB-UniRule"/>
</dbReference>
<protein>
    <recommendedName>
        <fullName evidence="1">Nuclear mRNA export factor</fullName>
    </recommendedName>
</protein>
<dbReference type="EMBL" id="KV453847">
    <property type="protein sequence ID" value="ODV87649.1"/>
    <property type="molecule type" value="Genomic_DNA"/>
</dbReference>
<feature type="compositionally biased region" description="Polar residues" evidence="2">
    <location>
        <begin position="637"/>
        <end position="664"/>
    </location>
</feature>
<dbReference type="GO" id="GO:0070390">
    <property type="term" value="C:transcription export complex 2"/>
    <property type="evidence" value="ECO:0007669"/>
    <property type="project" value="UniProtKB-UniRule"/>
</dbReference>
<accession>A0A1E4T7B1</accession>
<feature type="compositionally biased region" description="Basic and acidic residues" evidence="2">
    <location>
        <begin position="87"/>
        <end position="96"/>
    </location>
</feature>
<feature type="region of interest" description="Disordered" evidence="2">
    <location>
        <begin position="1"/>
        <end position="115"/>
    </location>
</feature>
<dbReference type="OrthoDB" id="264795at2759"/>
<feature type="compositionally biased region" description="Low complexity" evidence="2">
    <location>
        <begin position="69"/>
        <end position="86"/>
    </location>
</feature>
<feature type="compositionally biased region" description="Low complexity" evidence="2">
    <location>
        <begin position="34"/>
        <end position="61"/>
    </location>
</feature>
<feature type="region of interest" description="Disordered" evidence="2">
    <location>
        <begin position="635"/>
        <end position="697"/>
    </location>
</feature>
<evidence type="ECO:0000259" key="3">
    <source>
        <dbReference type="Pfam" id="PF03399"/>
    </source>
</evidence>
<keyword evidence="6" id="KW-1185">Reference proteome</keyword>
<dbReference type="GO" id="GO:0005635">
    <property type="term" value="C:nuclear envelope"/>
    <property type="evidence" value="ECO:0007669"/>
    <property type="project" value="UniProtKB-SubCell"/>
</dbReference>
<dbReference type="InterPro" id="IPR005062">
    <property type="entry name" value="SAC3/GANP/THP3_conserved"/>
</dbReference>
<dbReference type="STRING" id="983967.A0A1E4T7B1"/>
<dbReference type="GO" id="GO:0005737">
    <property type="term" value="C:cytoplasm"/>
    <property type="evidence" value="ECO:0007669"/>
    <property type="project" value="TreeGrafter"/>
</dbReference>
<dbReference type="PIRSF" id="PIRSF037320">
    <property type="entry name" value="mRNA_export_factor_Sac3"/>
    <property type="match status" value="1"/>
</dbReference>
<feature type="domain" description="SAC3 helical" evidence="4">
    <location>
        <begin position="820"/>
        <end position="897"/>
    </location>
</feature>
<comment type="similarity">
    <text evidence="1">Belongs to the SAC3 family.</text>
</comment>
<dbReference type="PANTHER" id="PTHR12436:SF3">
    <property type="entry name" value="GERMINAL-CENTER ASSOCIATED NUCLEAR PROTEIN"/>
    <property type="match status" value="1"/>
</dbReference>